<organism evidence="1 2">
    <name type="scientific">Armillaria borealis</name>
    <dbReference type="NCBI Taxonomy" id="47425"/>
    <lineage>
        <taxon>Eukaryota</taxon>
        <taxon>Fungi</taxon>
        <taxon>Dikarya</taxon>
        <taxon>Basidiomycota</taxon>
        <taxon>Agaricomycotina</taxon>
        <taxon>Agaricomycetes</taxon>
        <taxon>Agaricomycetidae</taxon>
        <taxon>Agaricales</taxon>
        <taxon>Marasmiineae</taxon>
        <taxon>Physalacriaceae</taxon>
        <taxon>Armillaria</taxon>
    </lineage>
</organism>
<accession>A0AA39J131</accession>
<proteinExistence type="predicted"/>
<dbReference type="Proteomes" id="UP001175226">
    <property type="component" value="Unassembled WGS sequence"/>
</dbReference>
<protein>
    <submittedName>
        <fullName evidence="1">Uncharacterized protein</fullName>
    </submittedName>
</protein>
<gene>
    <name evidence="1" type="ORF">EV421DRAFT_1741022</name>
</gene>
<reference evidence="1" key="1">
    <citation type="submission" date="2023-06" db="EMBL/GenBank/DDBJ databases">
        <authorList>
            <consortium name="Lawrence Berkeley National Laboratory"/>
            <person name="Ahrendt S."/>
            <person name="Sahu N."/>
            <person name="Indic B."/>
            <person name="Wong-Bajracharya J."/>
            <person name="Merenyi Z."/>
            <person name="Ke H.-M."/>
            <person name="Monk M."/>
            <person name="Kocsube S."/>
            <person name="Drula E."/>
            <person name="Lipzen A."/>
            <person name="Balint B."/>
            <person name="Henrissat B."/>
            <person name="Andreopoulos B."/>
            <person name="Martin F.M."/>
            <person name="Harder C.B."/>
            <person name="Rigling D."/>
            <person name="Ford K.L."/>
            <person name="Foster G.D."/>
            <person name="Pangilinan J."/>
            <person name="Papanicolaou A."/>
            <person name="Barry K."/>
            <person name="LaButti K."/>
            <person name="Viragh M."/>
            <person name="Koriabine M."/>
            <person name="Yan M."/>
            <person name="Riley R."/>
            <person name="Champramary S."/>
            <person name="Plett K.L."/>
            <person name="Tsai I.J."/>
            <person name="Slot J."/>
            <person name="Sipos G."/>
            <person name="Plett J."/>
            <person name="Nagy L.G."/>
            <person name="Grigoriev I.V."/>
        </authorList>
    </citation>
    <scope>NUCLEOTIDE SEQUENCE</scope>
    <source>
        <strain evidence="1">FPL87.14</strain>
    </source>
</reference>
<dbReference type="AlphaFoldDB" id="A0AA39J131"/>
<name>A0AA39J131_9AGAR</name>
<keyword evidence="2" id="KW-1185">Reference proteome</keyword>
<dbReference type="EMBL" id="JAUEPT010000073">
    <property type="protein sequence ID" value="KAK0434185.1"/>
    <property type="molecule type" value="Genomic_DNA"/>
</dbReference>
<evidence type="ECO:0000313" key="1">
    <source>
        <dbReference type="EMBL" id="KAK0434185.1"/>
    </source>
</evidence>
<evidence type="ECO:0000313" key="2">
    <source>
        <dbReference type="Proteomes" id="UP001175226"/>
    </source>
</evidence>
<sequence>MLGVSKDHAHTLDWRDARSVEIPGTSFKDNQDSGLHPQGLKLKPNKVEATHRWILICEGIINPLGQENFAFASCVLAFICVHLRFIGDNLRSHQCVYDIINITVSENHWRTLHTSQRLSENANGKASHACVTRINANERKCDSHGNTQGWLMNLYLPKSVTLIATVYELASSLLNLRRLR</sequence>
<comment type="caution">
    <text evidence="1">The sequence shown here is derived from an EMBL/GenBank/DDBJ whole genome shotgun (WGS) entry which is preliminary data.</text>
</comment>